<keyword evidence="7" id="KW-1185">Reference proteome</keyword>
<dbReference type="InterPro" id="IPR020841">
    <property type="entry name" value="PKS_Beta-ketoAc_synthase_dom"/>
</dbReference>
<dbReference type="KEGG" id="htr:EPV75_00090"/>
<gene>
    <name evidence="6" type="ORF">EPV75_00090</name>
</gene>
<dbReference type="RefSeq" id="WP_128384041.1">
    <property type="nucleotide sequence ID" value="NZ_CP035033.1"/>
</dbReference>
<dbReference type="SUPFAM" id="SSF53901">
    <property type="entry name" value="Thiolase-like"/>
    <property type="match status" value="2"/>
</dbReference>
<dbReference type="InterPro" id="IPR016039">
    <property type="entry name" value="Thiolase-like"/>
</dbReference>
<keyword evidence="3 4" id="KW-0808">Transferase</keyword>
<dbReference type="PROSITE" id="PS52004">
    <property type="entry name" value="KS3_2"/>
    <property type="match status" value="1"/>
</dbReference>
<dbReference type="Proteomes" id="UP000285478">
    <property type="component" value="Chromosome"/>
</dbReference>
<evidence type="ECO:0000256" key="4">
    <source>
        <dbReference type="RuleBase" id="RU003694"/>
    </source>
</evidence>
<evidence type="ECO:0000256" key="2">
    <source>
        <dbReference type="ARBA" id="ARBA00008467"/>
    </source>
</evidence>
<proteinExistence type="inferred from homology"/>
<dbReference type="PANTHER" id="PTHR11712:SF320">
    <property type="entry name" value="BETA-KETOACYL SYNTHASE"/>
    <property type="match status" value="1"/>
</dbReference>
<comment type="pathway">
    <text evidence="1">Lipid metabolism.</text>
</comment>
<evidence type="ECO:0000256" key="3">
    <source>
        <dbReference type="ARBA" id="ARBA00022679"/>
    </source>
</evidence>
<accession>A0A451G402</accession>
<evidence type="ECO:0000313" key="7">
    <source>
        <dbReference type="Proteomes" id="UP000285478"/>
    </source>
</evidence>
<evidence type="ECO:0000313" key="6">
    <source>
        <dbReference type="EMBL" id="QAB14182.1"/>
    </source>
</evidence>
<dbReference type="InterPro" id="IPR000794">
    <property type="entry name" value="Beta-ketoacyl_synthase"/>
</dbReference>
<organism evidence="6 7">
    <name type="scientific">Hydrogenovibrio thermophilus</name>
    <dbReference type="NCBI Taxonomy" id="265883"/>
    <lineage>
        <taxon>Bacteria</taxon>
        <taxon>Pseudomonadati</taxon>
        <taxon>Pseudomonadota</taxon>
        <taxon>Gammaproteobacteria</taxon>
        <taxon>Thiotrichales</taxon>
        <taxon>Piscirickettsiaceae</taxon>
        <taxon>Hydrogenovibrio</taxon>
    </lineage>
</organism>
<feature type="domain" description="Ketosynthase family 3 (KS3)" evidence="5">
    <location>
        <begin position="1"/>
        <end position="397"/>
    </location>
</feature>
<dbReference type="EMBL" id="CP035033">
    <property type="protein sequence ID" value="QAB14182.1"/>
    <property type="molecule type" value="Genomic_DNA"/>
</dbReference>
<dbReference type="GO" id="GO:0005829">
    <property type="term" value="C:cytosol"/>
    <property type="evidence" value="ECO:0007669"/>
    <property type="project" value="TreeGrafter"/>
</dbReference>
<reference evidence="6 7" key="1">
    <citation type="journal article" date="2018" name="Environ. Microbiol.">
        <title>Genomes of ubiquitous marine and hypersaline Hydrogenovibrio, Thiomicrorhabdus and Thiomicrospira spp. encode a diversity of mechanisms to sustain chemolithoautotrophy in heterogeneous environments.</title>
        <authorList>
            <person name="Scott K.M."/>
            <person name="Williams J."/>
            <person name="Porter C.M.B."/>
            <person name="Russel S."/>
            <person name="Harmer T.L."/>
            <person name="Paul J.H."/>
            <person name="Antonen K.M."/>
            <person name="Bridges M.K."/>
            <person name="Camper G.J."/>
            <person name="Campla C.K."/>
            <person name="Casella L.G."/>
            <person name="Chase E."/>
            <person name="Conrad J.W."/>
            <person name="Cruz M.C."/>
            <person name="Dunlap D.S."/>
            <person name="Duran L."/>
            <person name="Fahsbender E.M."/>
            <person name="Goldsmith D.B."/>
            <person name="Keeley R.F."/>
            <person name="Kondoff M.R."/>
            <person name="Kussy B.I."/>
            <person name="Lane M.K."/>
            <person name="Lawler S."/>
            <person name="Leigh B.A."/>
            <person name="Lewis C."/>
            <person name="Lostal L.M."/>
            <person name="Marking D."/>
            <person name="Mancera P.A."/>
            <person name="McClenthan E.C."/>
            <person name="McIntyre E.A."/>
            <person name="Mine J.A."/>
            <person name="Modi S."/>
            <person name="Moore B.D."/>
            <person name="Morgan W.A."/>
            <person name="Nelson K.M."/>
            <person name="Nguyen K.N."/>
            <person name="Ogburn N."/>
            <person name="Parrino D.G."/>
            <person name="Pedapudi A.D."/>
            <person name="Pelham R.P."/>
            <person name="Preece A.M."/>
            <person name="Rampersad E.A."/>
            <person name="Richardson J.C."/>
            <person name="Rodgers C.M."/>
            <person name="Schaffer B.L."/>
            <person name="Sheridan N.E."/>
            <person name="Solone M.R."/>
            <person name="Staley Z.R."/>
            <person name="Tabuchi M."/>
            <person name="Waide R.J."/>
            <person name="Wanjugi P.W."/>
            <person name="Young S."/>
            <person name="Clum A."/>
            <person name="Daum C."/>
            <person name="Huntemann M."/>
            <person name="Ivanova N."/>
            <person name="Kyrpides N."/>
            <person name="Mikhailova N."/>
            <person name="Palaniappan K."/>
            <person name="Pillay M."/>
            <person name="Reddy T.B.K."/>
            <person name="Shapiro N."/>
            <person name="Stamatis D."/>
            <person name="Varghese N."/>
            <person name="Woyke T."/>
            <person name="Boden R."/>
            <person name="Freyermuth S.K."/>
            <person name="Kerfeld C.A."/>
        </authorList>
    </citation>
    <scope>NUCLEOTIDE SEQUENCE [LARGE SCALE GENOMIC DNA]</scope>
    <source>
        <strain evidence="6 7">JR-2</strain>
    </source>
</reference>
<dbReference type="GO" id="GO:0004315">
    <property type="term" value="F:3-oxoacyl-[acyl-carrier-protein] synthase activity"/>
    <property type="evidence" value="ECO:0007669"/>
    <property type="project" value="TreeGrafter"/>
</dbReference>
<dbReference type="InterPro" id="IPR014030">
    <property type="entry name" value="Ketoacyl_synth_N"/>
</dbReference>
<name>A0A451G402_9GAMM</name>
<dbReference type="PANTHER" id="PTHR11712">
    <property type="entry name" value="POLYKETIDE SYNTHASE-RELATED"/>
    <property type="match status" value="1"/>
</dbReference>
<dbReference type="GO" id="GO:0006633">
    <property type="term" value="P:fatty acid biosynthetic process"/>
    <property type="evidence" value="ECO:0007669"/>
    <property type="project" value="TreeGrafter"/>
</dbReference>
<dbReference type="Pfam" id="PF00109">
    <property type="entry name" value="ketoacyl-synt"/>
    <property type="match status" value="1"/>
</dbReference>
<sequence>MRYPIQISASTLVSGMGVGLKAHRHALENETTGLKLNTQTLETKLATYYGEVTDLPALPPHLSDYDCRNNRLAWQALITDGFAEQVSEMVNRFGAHRIGLALGTSTSGILETEQVLAYREQNGQFSDDYHYETTHRMNSLADFCADALSLQGPRLIISTACSSSAKVFATASRWLDHDLVDAVLVGGVDTLCLTTIHGFNALGLVSHDIVRPLDARRDGINIGEAGGFMLLEKTSETARLSENPIQLTGFGETSDAYHISTPHPDGQGAHDAMAQALNMAGLTPADIDYLNLHGTGTPSNDLAESKAVNTLFGDKTPLLSSTKGFTGHTLGAAGITEAIFCQLALESQQAWANLNCEQLDDALSLTPVLKTQSAALRHCMSNSFGFGGNNACLIFSQTDNAKTGGPV</sequence>
<comment type="similarity">
    <text evidence="2 4">Belongs to the thiolase-like superfamily. Beta-ketoacyl-ACP synthases family.</text>
</comment>
<dbReference type="NCBIfam" id="NF006618">
    <property type="entry name" value="PRK09185.1"/>
    <property type="match status" value="1"/>
</dbReference>
<dbReference type="Pfam" id="PF02801">
    <property type="entry name" value="Ketoacyl-synt_C"/>
    <property type="match status" value="1"/>
</dbReference>
<dbReference type="CDD" id="cd00834">
    <property type="entry name" value="KAS_I_II"/>
    <property type="match status" value="1"/>
</dbReference>
<evidence type="ECO:0000259" key="5">
    <source>
        <dbReference type="PROSITE" id="PS52004"/>
    </source>
</evidence>
<dbReference type="Gene3D" id="3.40.47.10">
    <property type="match status" value="1"/>
</dbReference>
<protein>
    <submittedName>
        <fullName evidence="6">Beta-ketoacyl-[acyl-carrier-protein] synthase family protein</fullName>
    </submittedName>
</protein>
<dbReference type="AlphaFoldDB" id="A0A451G402"/>
<dbReference type="InterPro" id="IPR014031">
    <property type="entry name" value="Ketoacyl_synth_C"/>
</dbReference>
<evidence type="ECO:0000256" key="1">
    <source>
        <dbReference type="ARBA" id="ARBA00005189"/>
    </source>
</evidence>
<dbReference type="SMART" id="SM00825">
    <property type="entry name" value="PKS_KS"/>
    <property type="match status" value="1"/>
</dbReference>